<organism evidence="2 3">
    <name type="scientific">Cryoendolithus antarcticus</name>
    <dbReference type="NCBI Taxonomy" id="1507870"/>
    <lineage>
        <taxon>Eukaryota</taxon>
        <taxon>Fungi</taxon>
        <taxon>Dikarya</taxon>
        <taxon>Ascomycota</taxon>
        <taxon>Pezizomycotina</taxon>
        <taxon>Dothideomycetes</taxon>
        <taxon>Dothideomycetidae</taxon>
        <taxon>Cladosporiales</taxon>
        <taxon>Cladosporiaceae</taxon>
        <taxon>Cryoendolithus</taxon>
    </lineage>
</organism>
<comment type="caution">
    <text evidence="2">The sequence shown here is derived from an EMBL/GenBank/DDBJ whole genome shotgun (WGS) entry which is preliminary data.</text>
</comment>
<name>A0A1V8TTY7_9PEZI</name>
<feature type="compositionally biased region" description="Basic and acidic residues" evidence="1">
    <location>
        <begin position="20"/>
        <end position="30"/>
    </location>
</feature>
<evidence type="ECO:0000256" key="1">
    <source>
        <dbReference type="SAM" id="MobiDB-lite"/>
    </source>
</evidence>
<protein>
    <submittedName>
        <fullName evidence="2">Uncharacterized protein</fullName>
    </submittedName>
</protein>
<reference evidence="3" key="1">
    <citation type="submission" date="2017-03" db="EMBL/GenBank/DDBJ databases">
        <title>Genomes of endolithic fungi from Antarctica.</title>
        <authorList>
            <person name="Coleine C."/>
            <person name="Masonjones S."/>
            <person name="Stajich J.E."/>
        </authorList>
    </citation>
    <scope>NUCLEOTIDE SEQUENCE [LARGE SCALE GENOMIC DNA]</scope>
    <source>
        <strain evidence="3">CCFEE 5527</strain>
    </source>
</reference>
<gene>
    <name evidence="2" type="ORF">B0A48_00146</name>
</gene>
<evidence type="ECO:0000313" key="2">
    <source>
        <dbReference type="EMBL" id="OQO14764.1"/>
    </source>
</evidence>
<dbReference type="AlphaFoldDB" id="A0A1V8TTY7"/>
<dbReference type="EMBL" id="NAJO01000001">
    <property type="protein sequence ID" value="OQO14764.1"/>
    <property type="molecule type" value="Genomic_DNA"/>
</dbReference>
<dbReference type="Proteomes" id="UP000192596">
    <property type="component" value="Unassembled WGS sequence"/>
</dbReference>
<accession>A0A1V8TTY7</accession>
<feature type="region of interest" description="Disordered" evidence="1">
    <location>
        <begin position="1"/>
        <end position="71"/>
    </location>
</feature>
<sequence length="99" mass="10779">MTSRFSVVSLANSITQHTSQKQERSNERSKRSTRNGSNDEDGGVRRSVKMDQDAQSAAVGDSKSPSADPSLSSKVSMIAFTGFGNGFDFNWLGTARFRI</sequence>
<proteinExistence type="predicted"/>
<dbReference type="InParanoid" id="A0A1V8TTY7"/>
<feature type="compositionally biased region" description="Low complexity" evidence="1">
    <location>
        <begin position="61"/>
        <end position="71"/>
    </location>
</feature>
<feature type="compositionally biased region" description="Basic and acidic residues" evidence="1">
    <location>
        <begin position="42"/>
        <end position="52"/>
    </location>
</feature>
<feature type="compositionally biased region" description="Polar residues" evidence="1">
    <location>
        <begin position="1"/>
        <end position="19"/>
    </location>
</feature>
<evidence type="ECO:0000313" key="3">
    <source>
        <dbReference type="Proteomes" id="UP000192596"/>
    </source>
</evidence>
<keyword evidence="3" id="KW-1185">Reference proteome</keyword>